<comment type="caution">
    <text evidence="3">The sequence shown here is derived from an EMBL/GenBank/DDBJ whole genome shotgun (WGS) entry which is preliminary data.</text>
</comment>
<evidence type="ECO:0000256" key="2">
    <source>
        <dbReference type="SAM" id="SignalP"/>
    </source>
</evidence>
<feature type="signal peptide" evidence="2">
    <location>
        <begin position="1"/>
        <end position="27"/>
    </location>
</feature>
<organism evidence="3 4">
    <name type="scientific">Ephemerocybe angulata</name>
    <dbReference type="NCBI Taxonomy" id="980116"/>
    <lineage>
        <taxon>Eukaryota</taxon>
        <taxon>Fungi</taxon>
        <taxon>Dikarya</taxon>
        <taxon>Basidiomycota</taxon>
        <taxon>Agaricomycotina</taxon>
        <taxon>Agaricomycetes</taxon>
        <taxon>Agaricomycetidae</taxon>
        <taxon>Agaricales</taxon>
        <taxon>Agaricineae</taxon>
        <taxon>Psathyrellaceae</taxon>
        <taxon>Ephemerocybe</taxon>
    </lineage>
</organism>
<reference evidence="3 4" key="1">
    <citation type="submission" date="2020-07" db="EMBL/GenBank/DDBJ databases">
        <title>Comparative genomics of pyrophilous fungi reveals a link between fire events and developmental genes.</title>
        <authorList>
            <consortium name="DOE Joint Genome Institute"/>
            <person name="Steindorff A.S."/>
            <person name="Carver A."/>
            <person name="Calhoun S."/>
            <person name="Stillman K."/>
            <person name="Liu H."/>
            <person name="Lipzen A."/>
            <person name="Pangilinan J."/>
            <person name="Labutti K."/>
            <person name="Bruns T.D."/>
            <person name="Grigoriev I.V."/>
        </authorList>
    </citation>
    <scope>NUCLEOTIDE SEQUENCE [LARGE SCALE GENOMIC DNA]</scope>
    <source>
        <strain evidence="3 4">CBS 144469</strain>
    </source>
</reference>
<feature type="chain" id="PRO_5034439788" evidence="2">
    <location>
        <begin position="28"/>
        <end position="299"/>
    </location>
</feature>
<evidence type="ECO:0000313" key="4">
    <source>
        <dbReference type="Proteomes" id="UP000521943"/>
    </source>
</evidence>
<feature type="region of interest" description="Disordered" evidence="1">
    <location>
        <begin position="161"/>
        <end position="194"/>
    </location>
</feature>
<evidence type="ECO:0000256" key="1">
    <source>
        <dbReference type="SAM" id="MobiDB-lite"/>
    </source>
</evidence>
<keyword evidence="2" id="KW-0732">Signal</keyword>
<keyword evidence="4" id="KW-1185">Reference proteome</keyword>
<protein>
    <submittedName>
        <fullName evidence="3">Uncharacterized protein</fullName>
    </submittedName>
</protein>
<dbReference type="Proteomes" id="UP000521943">
    <property type="component" value="Unassembled WGS sequence"/>
</dbReference>
<dbReference type="AlphaFoldDB" id="A0A8H6HIT0"/>
<name>A0A8H6HIT0_9AGAR</name>
<dbReference type="EMBL" id="JACGCI010000092">
    <property type="protein sequence ID" value="KAF6746506.1"/>
    <property type="molecule type" value="Genomic_DNA"/>
</dbReference>
<sequence length="299" mass="33429">MRPNAIILTALHTLFALTAISTAVTHAVPGRLERRLRNPQRRLPRVQEGSRRKTRDLRFLSWGREGAKSYFIGWKGRCGATVRPFVQGDPRIGAHRKGIQIRLKDGHSVGGCSIAGSSTTRLIGCDEDPRGRYTSSMGRRRTFEGQDKWLCGETQLQTHHLWSSESKRDGRGAGQRSIEGEGVGAGNGSRVRGDDQRLQMCDHSRGVEDEYLKRRGSEVRVRAAWPGTQHFNRLHQRSGRVRITRGLCFGSPSRETKDSLRCEGDIAYGEYCGRATLRLFLSLVSDRLGGYTPRASTVI</sequence>
<gene>
    <name evidence="3" type="ORF">DFP72DRAFT_855376</name>
</gene>
<proteinExistence type="predicted"/>
<evidence type="ECO:0000313" key="3">
    <source>
        <dbReference type="EMBL" id="KAF6746506.1"/>
    </source>
</evidence>
<accession>A0A8H6HIT0</accession>